<evidence type="ECO:0000256" key="3">
    <source>
        <dbReference type="ARBA" id="ARBA00022833"/>
    </source>
</evidence>
<evidence type="ECO:0000256" key="2">
    <source>
        <dbReference type="ARBA" id="ARBA00022771"/>
    </source>
</evidence>
<dbReference type="GO" id="GO:0008270">
    <property type="term" value="F:zinc ion binding"/>
    <property type="evidence" value="ECO:0007669"/>
    <property type="project" value="UniProtKB-KW"/>
</dbReference>
<dbReference type="SUPFAM" id="SSF144232">
    <property type="entry name" value="HIT/MYND zinc finger-like"/>
    <property type="match status" value="1"/>
</dbReference>
<dbReference type="AlphaFoldDB" id="A0A8H4VNW3"/>
<keyword evidence="7" id="KW-1185">Reference proteome</keyword>
<sequence length="559" mass="62907">MSIVHLSAAFSAMLNKMSQRDKTIHVLNIGIPLAHFHDASPFILLAAKARLDAMKPMQAVLASYQEAPTSQFLLQLCLVAAEDSYRRSDTAVMLIHHVVNGQSATTDSKRHWEIPILGLTRILSAVSLEQNQEKEEDAKILRELQSSYPMIIQAISKDLSVLMQDGDIAYARKQLLSSMLYLFMIHPEQKMRMFEQASIRLALTCWLYSVPCHKNISHNYASQQTAGLISNFFVHVDKQGRSPPDNYLEIAFQAFDVGTFVSRLTLILQSELEVIDANILALEIIASTVFLRHPSYYAHIVGARIHVQILESVKTVLMHLAIDKVICESQNKTVHAANPGESGPVYFLLDCSGIFFRILFERSSVTDGDLVLNLIGDTPLMEICAAALQLLNRKNCMAKASNSPWIDILTMISRYLTESRTSPPVADGLRHYVFVQELLKAVKIIIGSIASPVLHSLKSEACVSQCSNVPHSDYADIWRGLLDRVGITEESIRGSYKEQKKCCNAQCPYRRFETCLLMMPKKSRCTGCRTAFYCDRECQTMDWKNHKKECKKMRKASAQ</sequence>
<dbReference type="EMBL" id="JAACJL010000031">
    <property type="protein sequence ID" value="KAF4616888.1"/>
    <property type="molecule type" value="Genomic_DNA"/>
</dbReference>
<name>A0A8H4VNW3_9AGAR</name>
<evidence type="ECO:0000259" key="5">
    <source>
        <dbReference type="PROSITE" id="PS50865"/>
    </source>
</evidence>
<evidence type="ECO:0000256" key="1">
    <source>
        <dbReference type="ARBA" id="ARBA00022723"/>
    </source>
</evidence>
<feature type="domain" description="MYND-type" evidence="5">
    <location>
        <begin position="512"/>
        <end position="550"/>
    </location>
</feature>
<dbReference type="Proteomes" id="UP000521872">
    <property type="component" value="Unassembled WGS sequence"/>
</dbReference>
<protein>
    <recommendedName>
        <fullName evidence="5">MYND-type domain-containing protein</fullName>
    </recommendedName>
</protein>
<keyword evidence="1" id="KW-0479">Metal-binding</keyword>
<dbReference type="Pfam" id="PF01753">
    <property type="entry name" value="zf-MYND"/>
    <property type="match status" value="1"/>
</dbReference>
<dbReference type="Gene3D" id="6.10.140.2220">
    <property type="match status" value="1"/>
</dbReference>
<accession>A0A8H4VNW3</accession>
<comment type="caution">
    <text evidence="6">The sequence shown here is derived from an EMBL/GenBank/DDBJ whole genome shotgun (WGS) entry which is preliminary data.</text>
</comment>
<reference evidence="6 7" key="1">
    <citation type="submission" date="2019-12" db="EMBL/GenBank/DDBJ databases">
        <authorList>
            <person name="Floudas D."/>
            <person name="Bentzer J."/>
            <person name="Ahren D."/>
            <person name="Johansson T."/>
            <person name="Persson P."/>
            <person name="Tunlid A."/>
        </authorList>
    </citation>
    <scope>NUCLEOTIDE SEQUENCE [LARGE SCALE GENOMIC DNA]</scope>
    <source>
        <strain evidence="6 7">CBS 102.39</strain>
    </source>
</reference>
<evidence type="ECO:0000313" key="7">
    <source>
        <dbReference type="Proteomes" id="UP000521872"/>
    </source>
</evidence>
<organism evidence="6 7">
    <name type="scientific">Agrocybe pediades</name>
    <dbReference type="NCBI Taxonomy" id="84607"/>
    <lineage>
        <taxon>Eukaryota</taxon>
        <taxon>Fungi</taxon>
        <taxon>Dikarya</taxon>
        <taxon>Basidiomycota</taxon>
        <taxon>Agaricomycotina</taxon>
        <taxon>Agaricomycetes</taxon>
        <taxon>Agaricomycetidae</taxon>
        <taxon>Agaricales</taxon>
        <taxon>Agaricineae</taxon>
        <taxon>Strophariaceae</taxon>
        <taxon>Agrocybe</taxon>
    </lineage>
</organism>
<evidence type="ECO:0000256" key="4">
    <source>
        <dbReference type="PROSITE-ProRule" id="PRU00134"/>
    </source>
</evidence>
<dbReference type="InterPro" id="IPR002893">
    <property type="entry name" value="Znf_MYND"/>
</dbReference>
<dbReference type="PROSITE" id="PS50865">
    <property type="entry name" value="ZF_MYND_2"/>
    <property type="match status" value="1"/>
</dbReference>
<keyword evidence="3" id="KW-0862">Zinc</keyword>
<proteinExistence type="predicted"/>
<gene>
    <name evidence="6" type="ORF">D9613_008582</name>
</gene>
<keyword evidence="2 4" id="KW-0863">Zinc-finger</keyword>
<evidence type="ECO:0000313" key="6">
    <source>
        <dbReference type="EMBL" id="KAF4616888.1"/>
    </source>
</evidence>